<feature type="compositionally biased region" description="Basic and acidic residues" evidence="1">
    <location>
        <begin position="935"/>
        <end position="945"/>
    </location>
</feature>
<feature type="region of interest" description="Disordered" evidence="1">
    <location>
        <begin position="304"/>
        <end position="404"/>
    </location>
</feature>
<feature type="region of interest" description="Disordered" evidence="1">
    <location>
        <begin position="586"/>
        <end position="1020"/>
    </location>
</feature>
<organism evidence="2 3">
    <name type="scientific">Nitzschia inconspicua</name>
    <dbReference type="NCBI Taxonomy" id="303405"/>
    <lineage>
        <taxon>Eukaryota</taxon>
        <taxon>Sar</taxon>
        <taxon>Stramenopiles</taxon>
        <taxon>Ochrophyta</taxon>
        <taxon>Bacillariophyta</taxon>
        <taxon>Bacillariophyceae</taxon>
        <taxon>Bacillariophycidae</taxon>
        <taxon>Bacillariales</taxon>
        <taxon>Bacillariaceae</taxon>
        <taxon>Nitzschia</taxon>
    </lineage>
</organism>
<feature type="compositionally biased region" description="Basic and acidic residues" evidence="1">
    <location>
        <begin position="586"/>
        <end position="596"/>
    </location>
</feature>
<reference evidence="2" key="1">
    <citation type="journal article" date="2021" name="Sci. Rep.">
        <title>Diploid genomic architecture of Nitzschia inconspicua, an elite biomass production diatom.</title>
        <authorList>
            <person name="Oliver A."/>
            <person name="Podell S."/>
            <person name="Pinowska A."/>
            <person name="Traller J.C."/>
            <person name="Smith S.R."/>
            <person name="McClure R."/>
            <person name="Beliaev A."/>
            <person name="Bohutskyi P."/>
            <person name="Hill E.A."/>
            <person name="Rabines A."/>
            <person name="Zheng H."/>
            <person name="Allen L.Z."/>
            <person name="Kuo A."/>
            <person name="Grigoriev I.V."/>
            <person name="Allen A.E."/>
            <person name="Hazlebeck D."/>
            <person name="Allen E.E."/>
        </authorList>
    </citation>
    <scope>NUCLEOTIDE SEQUENCE</scope>
    <source>
        <strain evidence="2">Hildebrandi</strain>
    </source>
</reference>
<sequence length="1080" mass="123014">MDGRRDQRNFRSDGGERSGSSYASLASGPAPSYGPRNDPPPSSRGGGYRGGGGGGGGGGNHNSDDRSTSSYEYRSGRGGGRGRGRGRSSFKRKTSLGGRSSGGFTNDRYSSSRTEERPNHPPSPDDKSANSGYESGEISLSPKPIARPREDYPNNDRFNDDYVGSSRRDGDDAADRYADLDFRRNGRDSGLSDERHAYEGRGGGRGGRFSSRGGRGRGRFGRGGRSEYSGRGRSTDFRPGKDRDFLSGERDLSLDVLPRDLPPRERGDLSPRDRDLPLVRERDLQLPPRERELLLREKDLLLRDRDLPPRERDLPLRDRDLPPREKDLLLRDRDLPPRERDLPMRERDLPPREKDLLLRDRDLPPRERDLPLRERDLPPREKDLLLRDRDLPPRERDLPLRERDLPPREKDLLLRDRDLPPRERDLALRERDLPPREKDLLLRDRDLPPRERDLALRERDLPPREKDLLLRDRDLPPRERDLALRERDLPPREKDLLLRDRDLPPRERDLPMRERDLPPREKDLLLRDRDLPPRERDIPVRNTGFLPREPDLPPREREMFLRDRDLPPRERDLFIRDRDLPPRDLMLREEPRDFPMRDLPPSDLPPRERMLRDESWYRSRDDSRYENRPALGTNSYTSILNETESRQLPPPEDRFVKRRRDEIDFRPADRTEKRTRANAPVPRGATMLSSDTRSLGPRDGPRDAFGDSVSDDRGPLPFRGDMAPVRDDRDFRAQNPPFQDEPRSNLPSRDFRESQRASFRPRSPILPDEPQFRRKTYDDEPPLEDGPRPVPSYHRSDFKGVSEGDGLAGSDFRNQGFAGDVRPPARPMIDEPQGPIEATMNSRAQGPMDDGPVGTIDGPPFSDRAPYSDRSGRGRGFRSGRSGRGLRGGRGGRGRSEFGRPGSVSGADFDRNSPASWDGPERISSSYAPQVESNALKRRDEDRHGPVYAPVSEPRVGGYASLADQVPTFASMAKSSKMGGDQSKKSDSNNRSSTEPKVEEAPAAPRPISPPPDGSPSGVMKALTRLAELEASMEYAFAKHMLLVKRRKELQAEYKVLEKLPVGIEAIQEDLEKLPSPLIS</sequence>
<feature type="compositionally biased region" description="Gly residues" evidence="1">
    <location>
        <begin position="44"/>
        <end position="60"/>
    </location>
</feature>
<dbReference type="OrthoDB" id="49670at2759"/>
<dbReference type="EMBL" id="JAGRRH010000015">
    <property type="protein sequence ID" value="KAG7355719.1"/>
    <property type="molecule type" value="Genomic_DNA"/>
</dbReference>
<feature type="compositionally biased region" description="Basic and acidic residues" evidence="1">
    <location>
        <begin position="224"/>
        <end position="289"/>
    </location>
</feature>
<evidence type="ECO:0000313" key="2">
    <source>
        <dbReference type="EMBL" id="KAG7355719.1"/>
    </source>
</evidence>
<feature type="compositionally biased region" description="Polar residues" evidence="1">
    <location>
        <begin position="923"/>
        <end position="933"/>
    </location>
</feature>
<feature type="compositionally biased region" description="Polar residues" evidence="1">
    <location>
        <begin position="632"/>
        <end position="642"/>
    </location>
</feature>
<evidence type="ECO:0000313" key="3">
    <source>
        <dbReference type="Proteomes" id="UP000693970"/>
    </source>
</evidence>
<feature type="compositionally biased region" description="Basic and acidic residues" evidence="1">
    <location>
        <begin position="113"/>
        <end position="128"/>
    </location>
</feature>
<name>A0A9K3L5G6_9STRA</name>
<feature type="compositionally biased region" description="Basic and acidic residues" evidence="1">
    <location>
        <begin position="699"/>
        <end position="714"/>
    </location>
</feature>
<reference evidence="2" key="2">
    <citation type="submission" date="2021-04" db="EMBL/GenBank/DDBJ databases">
        <authorList>
            <person name="Podell S."/>
        </authorList>
    </citation>
    <scope>NUCLEOTIDE SEQUENCE</scope>
    <source>
        <strain evidence="2">Hildebrandi</strain>
    </source>
</reference>
<feature type="compositionally biased region" description="Basic residues" evidence="1">
    <location>
        <begin position="80"/>
        <end position="94"/>
    </location>
</feature>
<feature type="compositionally biased region" description="Basic and acidic residues" evidence="1">
    <location>
        <begin position="147"/>
        <end position="199"/>
    </location>
</feature>
<comment type="caution">
    <text evidence="2">The sequence shown here is derived from an EMBL/GenBank/DDBJ whole genome shotgun (WGS) entry which is preliminary data.</text>
</comment>
<feature type="compositionally biased region" description="Basic and acidic residues" evidence="1">
    <location>
        <begin position="651"/>
        <end position="675"/>
    </location>
</feature>
<dbReference type="PANTHER" id="PTHR36493">
    <property type="entry name" value="NEUROBLAST DIFFERENTIATION-ASSOCIATED PROTEIN AHNAK-LIKE PROTEIN"/>
    <property type="match status" value="1"/>
</dbReference>
<feature type="compositionally biased region" description="Basic and acidic residues" evidence="1">
    <location>
        <begin position="982"/>
        <end position="1000"/>
    </location>
</feature>
<feature type="region of interest" description="Disordered" evidence="1">
    <location>
        <begin position="1"/>
        <end position="289"/>
    </location>
</feature>
<evidence type="ECO:0000256" key="1">
    <source>
        <dbReference type="SAM" id="MobiDB-lite"/>
    </source>
</evidence>
<feature type="compositionally biased region" description="Basic and acidic residues" evidence="1">
    <location>
        <begin position="605"/>
        <end position="627"/>
    </location>
</feature>
<dbReference type="Proteomes" id="UP000693970">
    <property type="component" value="Unassembled WGS sequence"/>
</dbReference>
<feature type="region of interest" description="Disordered" evidence="1">
    <location>
        <begin position="493"/>
        <end position="521"/>
    </location>
</feature>
<feature type="compositionally biased region" description="Basic and acidic residues" evidence="1">
    <location>
        <begin position="1"/>
        <end position="16"/>
    </location>
</feature>
<feature type="compositionally biased region" description="Pro residues" evidence="1">
    <location>
        <begin position="1004"/>
        <end position="1014"/>
    </location>
</feature>
<dbReference type="AlphaFoldDB" id="A0A9K3L5G6"/>
<proteinExistence type="predicted"/>
<feature type="compositionally biased region" description="Polar residues" evidence="1">
    <location>
        <begin position="102"/>
        <end position="112"/>
    </location>
</feature>
<accession>A0A9K3L5G6</accession>
<keyword evidence="3" id="KW-1185">Reference proteome</keyword>
<dbReference type="PANTHER" id="PTHR36493:SF3">
    <property type="entry name" value="CHITIN-BINDING TYPE-4 DOMAIN-CONTAINING PROTEIN"/>
    <property type="match status" value="1"/>
</dbReference>
<protein>
    <submittedName>
        <fullName evidence="2">Uncharacterized protein</fullName>
    </submittedName>
</protein>
<gene>
    <name evidence="2" type="ORF">IV203_000405</name>
</gene>
<feature type="compositionally biased region" description="Gly residues" evidence="1">
    <location>
        <begin position="882"/>
        <end position="891"/>
    </location>
</feature>